<dbReference type="EMBL" id="JAUSZI010000002">
    <property type="protein sequence ID" value="MDQ1022612.1"/>
    <property type="molecule type" value="Genomic_DNA"/>
</dbReference>
<feature type="transmembrane region" description="Helical" evidence="1">
    <location>
        <begin position="284"/>
        <end position="303"/>
    </location>
</feature>
<protein>
    <recommendedName>
        <fullName evidence="4">Integral membrane protein</fullName>
    </recommendedName>
</protein>
<comment type="caution">
    <text evidence="2">The sequence shown here is derived from an EMBL/GenBank/DDBJ whole genome shotgun (WGS) entry which is preliminary data.</text>
</comment>
<sequence>MVPFGAGARSFTVSEWIRGLRGRPCGRGTGGKVHLMSGLGKSPDVLRLRAGRCHRTWARTWGAVGVACLVGTVLTFGGSWAAGSGAARMVTFGPSTGCWGLAVSLMLRARGTSGRVRTRLLLLGGSAVAGGVYRGAVTVLSAQPPASGRGARSLLGSVVVTGVTLAVGLGMAGLVVAADAGTGRHVLLRRVLDGVVTAGAVFMTGWVLLRGAGDGWRLGTGMVGVLWAAEVVFLSFLFALRRLVRSDQRATLWVGIAGLSLMLIGDTLRLWTVGPHGPEVMSCQLVDACATAGLLVVAVGPWAPGGASALGTAQPALRWGMEGAAAFIPLTVCTATVLGYVLAPPARDPVPLLVGGTALLSLWARQRFLPSENTRNDD</sequence>
<dbReference type="Proteomes" id="UP001230328">
    <property type="component" value="Unassembled WGS sequence"/>
</dbReference>
<name>A0ABU0SHA1_9ACTN</name>
<feature type="transmembrane region" description="Helical" evidence="1">
    <location>
        <begin position="120"/>
        <end position="142"/>
    </location>
</feature>
<keyword evidence="1" id="KW-0472">Membrane</keyword>
<feature type="transmembrane region" description="Helical" evidence="1">
    <location>
        <begin position="324"/>
        <end position="343"/>
    </location>
</feature>
<evidence type="ECO:0000256" key="1">
    <source>
        <dbReference type="SAM" id="Phobius"/>
    </source>
</evidence>
<organism evidence="2 3">
    <name type="scientific">Streptomyces umbrinus</name>
    <dbReference type="NCBI Taxonomy" id="67370"/>
    <lineage>
        <taxon>Bacteria</taxon>
        <taxon>Bacillati</taxon>
        <taxon>Actinomycetota</taxon>
        <taxon>Actinomycetes</taxon>
        <taxon>Kitasatosporales</taxon>
        <taxon>Streptomycetaceae</taxon>
        <taxon>Streptomyces</taxon>
        <taxon>Streptomyces phaeochromogenes group</taxon>
    </lineage>
</organism>
<evidence type="ECO:0000313" key="2">
    <source>
        <dbReference type="EMBL" id="MDQ1022612.1"/>
    </source>
</evidence>
<proteinExistence type="predicted"/>
<accession>A0ABU0SHA1</accession>
<feature type="transmembrane region" description="Helical" evidence="1">
    <location>
        <begin position="221"/>
        <end position="240"/>
    </location>
</feature>
<evidence type="ECO:0008006" key="4">
    <source>
        <dbReference type="Google" id="ProtNLM"/>
    </source>
</evidence>
<feature type="transmembrane region" description="Helical" evidence="1">
    <location>
        <begin position="89"/>
        <end position="108"/>
    </location>
</feature>
<keyword evidence="1" id="KW-1133">Transmembrane helix</keyword>
<feature type="transmembrane region" description="Helical" evidence="1">
    <location>
        <begin position="154"/>
        <end position="178"/>
    </location>
</feature>
<keyword evidence="1" id="KW-0812">Transmembrane</keyword>
<evidence type="ECO:0000313" key="3">
    <source>
        <dbReference type="Proteomes" id="UP001230328"/>
    </source>
</evidence>
<keyword evidence="3" id="KW-1185">Reference proteome</keyword>
<feature type="transmembrane region" description="Helical" evidence="1">
    <location>
        <begin position="61"/>
        <end position="83"/>
    </location>
</feature>
<feature type="transmembrane region" description="Helical" evidence="1">
    <location>
        <begin position="252"/>
        <end position="272"/>
    </location>
</feature>
<gene>
    <name evidence="2" type="ORF">QF035_000194</name>
</gene>
<reference evidence="2 3" key="1">
    <citation type="submission" date="2023-07" db="EMBL/GenBank/DDBJ databases">
        <title>Comparative genomics of wheat-associated soil bacteria to identify genetic determinants of phenazine resistance.</title>
        <authorList>
            <person name="Mouncey N."/>
        </authorList>
    </citation>
    <scope>NUCLEOTIDE SEQUENCE [LARGE SCALE GENOMIC DNA]</scope>
    <source>
        <strain evidence="2 3">V2I4</strain>
    </source>
</reference>
<feature type="transmembrane region" description="Helical" evidence="1">
    <location>
        <begin position="190"/>
        <end position="209"/>
    </location>
</feature>